<feature type="signal peptide" evidence="5">
    <location>
        <begin position="1"/>
        <end position="18"/>
    </location>
</feature>
<dbReference type="InterPro" id="IPR006170">
    <property type="entry name" value="PBP/GOBP"/>
</dbReference>
<evidence type="ECO:0000256" key="3">
    <source>
        <dbReference type="ARBA" id="ARBA00022525"/>
    </source>
</evidence>
<name>A0A2Y9D4P1_STOCA</name>
<accession>A0A2Y9D4P1</accession>
<comment type="subcellular location">
    <subcellularLocation>
        <location evidence="1">Secreted</location>
    </subcellularLocation>
</comment>
<evidence type="ECO:0000256" key="4">
    <source>
        <dbReference type="ARBA" id="ARBA00022729"/>
    </source>
</evidence>
<dbReference type="VEuPathDB" id="VectorBase:SCAU016946"/>
<organism evidence="6 7">
    <name type="scientific">Stomoxys calcitrans</name>
    <name type="common">Stable fly</name>
    <name type="synonym">Conops calcitrans</name>
    <dbReference type="NCBI Taxonomy" id="35570"/>
    <lineage>
        <taxon>Eukaryota</taxon>
        <taxon>Metazoa</taxon>
        <taxon>Ecdysozoa</taxon>
        <taxon>Arthropoda</taxon>
        <taxon>Hexapoda</taxon>
        <taxon>Insecta</taxon>
        <taxon>Pterygota</taxon>
        <taxon>Neoptera</taxon>
        <taxon>Endopterygota</taxon>
        <taxon>Diptera</taxon>
        <taxon>Brachycera</taxon>
        <taxon>Muscomorpha</taxon>
        <taxon>Muscoidea</taxon>
        <taxon>Muscidae</taxon>
        <taxon>Stomoxys</taxon>
    </lineage>
</organism>
<keyword evidence="3" id="KW-0964">Secreted</keyword>
<evidence type="ECO:0000256" key="2">
    <source>
        <dbReference type="ARBA" id="ARBA00008098"/>
    </source>
</evidence>
<dbReference type="GO" id="GO:0005615">
    <property type="term" value="C:extracellular space"/>
    <property type="evidence" value="ECO:0007669"/>
    <property type="project" value="TreeGrafter"/>
</dbReference>
<protein>
    <recommendedName>
        <fullName evidence="8">Odorant binding protein</fullName>
    </recommendedName>
</protein>
<dbReference type="Proteomes" id="UP000095300">
    <property type="component" value="Unassembled WGS sequence"/>
</dbReference>
<dbReference type="SMART" id="SM00708">
    <property type="entry name" value="PhBP"/>
    <property type="match status" value="1"/>
</dbReference>
<proteinExistence type="inferred from homology"/>
<evidence type="ECO:0000256" key="5">
    <source>
        <dbReference type="SAM" id="SignalP"/>
    </source>
</evidence>
<dbReference type="Gene3D" id="1.10.238.20">
    <property type="entry name" value="Pheromone/general odorant binding protein domain"/>
    <property type="match status" value="1"/>
</dbReference>
<dbReference type="InterPro" id="IPR036728">
    <property type="entry name" value="PBP_GOBP_sf"/>
</dbReference>
<feature type="chain" id="PRO_5016144299" description="Odorant binding protein" evidence="5">
    <location>
        <begin position="19"/>
        <end position="143"/>
    </location>
</feature>
<evidence type="ECO:0000313" key="7">
    <source>
        <dbReference type="Proteomes" id="UP000095300"/>
    </source>
</evidence>
<evidence type="ECO:0000313" key="6">
    <source>
        <dbReference type="EnsemblMetazoa" id="SCAU016946-PA"/>
    </source>
</evidence>
<evidence type="ECO:0000256" key="1">
    <source>
        <dbReference type="ARBA" id="ARBA00004613"/>
    </source>
</evidence>
<sequence>MNFCYTLILALGVIQSLAKSESQLEPQAIILECQQQLGITLEELRPFLKGNWNSSTTSYKLKCFIKCILQREGSMANGAIILSIAQANALTHPLLKDNPVEVLEKIEECIAKGGEDECDKAFEFTKCFYHEYLESATVKFNNN</sequence>
<evidence type="ECO:0008006" key="8">
    <source>
        <dbReference type="Google" id="ProtNLM"/>
    </source>
</evidence>
<dbReference type="GO" id="GO:0005549">
    <property type="term" value="F:odorant binding"/>
    <property type="evidence" value="ECO:0007669"/>
    <property type="project" value="InterPro"/>
</dbReference>
<dbReference type="GO" id="GO:0007608">
    <property type="term" value="P:sensory perception of smell"/>
    <property type="evidence" value="ECO:0007669"/>
    <property type="project" value="TreeGrafter"/>
</dbReference>
<dbReference type="PANTHER" id="PTHR11857:SF43">
    <property type="entry name" value="GEO07291P1-RELATED"/>
    <property type="match status" value="1"/>
</dbReference>
<comment type="similarity">
    <text evidence="2">Belongs to the PBP/GOBP family.</text>
</comment>
<dbReference type="EnsemblMetazoa" id="SCAU016946-RA">
    <property type="protein sequence ID" value="SCAU016946-PA"/>
    <property type="gene ID" value="SCAU016946"/>
</dbReference>
<keyword evidence="7" id="KW-1185">Reference proteome</keyword>
<dbReference type="PANTHER" id="PTHR11857">
    <property type="entry name" value="ODORANT BINDING PROTEIN-RELATED"/>
    <property type="match status" value="1"/>
</dbReference>
<dbReference type="AlphaFoldDB" id="A0A2Y9D4P1"/>
<keyword evidence="4 5" id="KW-0732">Signal</keyword>
<reference evidence="6" key="1">
    <citation type="submission" date="2020-05" db="UniProtKB">
        <authorList>
            <consortium name="EnsemblMetazoa"/>
        </authorList>
    </citation>
    <scope>IDENTIFICATION</scope>
    <source>
        <strain evidence="6">USDA</strain>
    </source>
</reference>
<dbReference type="Pfam" id="PF01395">
    <property type="entry name" value="PBP_GOBP"/>
    <property type="match status" value="1"/>
</dbReference>
<dbReference type="SUPFAM" id="SSF47565">
    <property type="entry name" value="Insect pheromone/odorant-binding proteins"/>
    <property type="match status" value="1"/>
</dbReference>
<dbReference type="CDD" id="cd23992">
    <property type="entry name" value="PBP_GOBP"/>
    <property type="match status" value="1"/>
</dbReference>